<comment type="caution">
    <text evidence="2">The sequence shown here is derived from an EMBL/GenBank/DDBJ whole genome shotgun (WGS) entry which is preliminary data.</text>
</comment>
<keyword evidence="3" id="KW-1185">Reference proteome</keyword>
<keyword evidence="1" id="KW-1133">Transmembrane helix</keyword>
<evidence type="ECO:0000256" key="1">
    <source>
        <dbReference type="SAM" id="Phobius"/>
    </source>
</evidence>
<name>A0ABU8VND0_9BURK</name>
<gene>
    <name evidence="2" type="ORF">WKW77_27415</name>
</gene>
<dbReference type="EMBL" id="JBBKZU010000015">
    <property type="protein sequence ID" value="MEJ8814831.1"/>
    <property type="molecule type" value="Genomic_DNA"/>
</dbReference>
<reference evidence="2 3" key="1">
    <citation type="submission" date="2024-03" db="EMBL/GenBank/DDBJ databases">
        <title>Novel species of the genus Variovorax.</title>
        <authorList>
            <person name="Liu Q."/>
            <person name="Xin Y.-H."/>
        </authorList>
    </citation>
    <scope>NUCLEOTIDE SEQUENCE [LARGE SCALE GENOMIC DNA]</scope>
    <source>
        <strain evidence="2 3">KACC 18899</strain>
    </source>
</reference>
<dbReference type="RefSeq" id="WP_340360057.1">
    <property type="nucleotide sequence ID" value="NZ_JBBKZU010000015.1"/>
</dbReference>
<accession>A0ABU8VND0</accession>
<evidence type="ECO:0000313" key="3">
    <source>
        <dbReference type="Proteomes" id="UP001365846"/>
    </source>
</evidence>
<protein>
    <submittedName>
        <fullName evidence="2">Uncharacterized protein</fullName>
    </submittedName>
</protein>
<keyword evidence="1" id="KW-0812">Transmembrane</keyword>
<keyword evidence="1" id="KW-0472">Membrane</keyword>
<dbReference type="Proteomes" id="UP001365846">
    <property type="component" value="Unassembled WGS sequence"/>
</dbReference>
<organism evidence="2 3">
    <name type="scientific">Variovorax ureilyticus</name>
    <dbReference type="NCBI Taxonomy" id="1836198"/>
    <lineage>
        <taxon>Bacteria</taxon>
        <taxon>Pseudomonadati</taxon>
        <taxon>Pseudomonadota</taxon>
        <taxon>Betaproteobacteria</taxon>
        <taxon>Burkholderiales</taxon>
        <taxon>Comamonadaceae</taxon>
        <taxon>Variovorax</taxon>
    </lineage>
</organism>
<proteinExistence type="predicted"/>
<sequence>MNTVLVPPGRTWWLASAFIVWCVALAVLYALHAVGCAFGWSTGALRWSLVLVFVAHLLVIGWMWRKFARGRPDPATGKTGSFLHEAILWTVIAAFASTVFALGPPLLLTTCI</sequence>
<feature type="transmembrane region" description="Helical" evidence="1">
    <location>
        <begin position="12"/>
        <end position="32"/>
    </location>
</feature>
<feature type="transmembrane region" description="Helical" evidence="1">
    <location>
        <begin position="44"/>
        <end position="64"/>
    </location>
</feature>
<feature type="transmembrane region" description="Helical" evidence="1">
    <location>
        <begin position="86"/>
        <end position="108"/>
    </location>
</feature>
<evidence type="ECO:0000313" key="2">
    <source>
        <dbReference type="EMBL" id="MEJ8814831.1"/>
    </source>
</evidence>